<comment type="caution">
    <text evidence="5">The sequence shown here is derived from an EMBL/GenBank/DDBJ whole genome shotgun (WGS) entry which is preliminary data.</text>
</comment>
<dbReference type="SUPFAM" id="SSF52317">
    <property type="entry name" value="Class I glutamine amidotransferase-like"/>
    <property type="match status" value="2"/>
</dbReference>
<keyword evidence="2" id="KW-0677">Repeat</keyword>
<comment type="similarity">
    <text evidence="1">Belongs to the peptidase C56 family.</text>
</comment>
<evidence type="ECO:0000259" key="4">
    <source>
        <dbReference type="Pfam" id="PF01965"/>
    </source>
</evidence>
<dbReference type="InterPro" id="IPR006287">
    <property type="entry name" value="DJ-1"/>
</dbReference>
<dbReference type="AlphaFoldDB" id="A0ABD1N9M2"/>
<feature type="domain" description="DJ-1/PfpI" evidence="4">
    <location>
        <begin position="318"/>
        <end position="479"/>
    </location>
</feature>
<feature type="region of interest" description="Disordered" evidence="3">
    <location>
        <begin position="30"/>
        <end position="51"/>
    </location>
</feature>
<gene>
    <name evidence="5" type="ORF">Fmac_006094</name>
</gene>
<evidence type="ECO:0000313" key="5">
    <source>
        <dbReference type="EMBL" id="KAL2344809.1"/>
    </source>
</evidence>
<dbReference type="FunFam" id="3.40.50.880:FF:000015">
    <property type="entry name" value="Protein DJ-1 homolog C"/>
    <property type="match status" value="2"/>
</dbReference>
<organism evidence="5 6">
    <name type="scientific">Flemingia macrophylla</name>
    <dbReference type="NCBI Taxonomy" id="520843"/>
    <lineage>
        <taxon>Eukaryota</taxon>
        <taxon>Viridiplantae</taxon>
        <taxon>Streptophyta</taxon>
        <taxon>Embryophyta</taxon>
        <taxon>Tracheophyta</taxon>
        <taxon>Spermatophyta</taxon>
        <taxon>Magnoliopsida</taxon>
        <taxon>eudicotyledons</taxon>
        <taxon>Gunneridae</taxon>
        <taxon>Pentapetalae</taxon>
        <taxon>rosids</taxon>
        <taxon>fabids</taxon>
        <taxon>Fabales</taxon>
        <taxon>Fabaceae</taxon>
        <taxon>Papilionoideae</taxon>
        <taxon>50 kb inversion clade</taxon>
        <taxon>NPAAA clade</taxon>
        <taxon>indigoferoid/millettioid clade</taxon>
        <taxon>Phaseoleae</taxon>
        <taxon>Flemingia</taxon>
    </lineage>
</organism>
<dbReference type="Proteomes" id="UP001603857">
    <property type="component" value="Unassembled WGS sequence"/>
</dbReference>
<dbReference type="EMBL" id="JBGMDY010000002">
    <property type="protein sequence ID" value="KAL2344809.1"/>
    <property type="molecule type" value="Genomic_DNA"/>
</dbReference>
<proteinExistence type="inferred from homology"/>
<dbReference type="Pfam" id="PF01965">
    <property type="entry name" value="DJ-1_PfpI"/>
    <property type="match status" value="2"/>
</dbReference>
<name>A0ABD1N9M2_9FABA</name>
<evidence type="ECO:0000256" key="3">
    <source>
        <dbReference type="SAM" id="MobiDB-lite"/>
    </source>
</evidence>
<dbReference type="Gene3D" id="3.40.50.880">
    <property type="match status" value="3"/>
</dbReference>
<dbReference type="CDD" id="cd03135">
    <property type="entry name" value="GATase1_DJ-1"/>
    <property type="match status" value="2"/>
</dbReference>
<evidence type="ECO:0000313" key="6">
    <source>
        <dbReference type="Proteomes" id="UP001603857"/>
    </source>
</evidence>
<dbReference type="PANTHER" id="PTHR48094:SF7">
    <property type="entry name" value="PROTEIN DJ-1 HOMOLOG C"/>
    <property type="match status" value="1"/>
</dbReference>
<evidence type="ECO:0000256" key="1">
    <source>
        <dbReference type="ARBA" id="ARBA00008542"/>
    </source>
</evidence>
<feature type="domain" description="DJ-1/PfpI" evidence="4">
    <location>
        <begin position="57"/>
        <end position="184"/>
    </location>
</feature>
<reference evidence="5 6" key="1">
    <citation type="submission" date="2024-08" db="EMBL/GenBank/DDBJ databases">
        <title>Insights into the chromosomal genome structure of Flemingia macrophylla.</title>
        <authorList>
            <person name="Ding Y."/>
            <person name="Zhao Y."/>
            <person name="Bi W."/>
            <person name="Wu M."/>
            <person name="Zhao G."/>
            <person name="Gong Y."/>
            <person name="Li W."/>
            <person name="Zhang P."/>
        </authorList>
    </citation>
    <scope>NUCLEOTIDE SEQUENCE [LARGE SCALE GENOMIC DNA]</scope>
    <source>
        <strain evidence="5">DYQJB</strain>
        <tissue evidence="5">Leaf</tissue>
    </source>
</reference>
<dbReference type="NCBIfam" id="TIGR01383">
    <property type="entry name" value="not_thiJ"/>
    <property type="match status" value="1"/>
</dbReference>
<dbReference type="PANTHER" id="PTHR48094">
    <property type="entry name" value="PROTEIN/NUCLEIC ACID DEGLYCASE DJ-1-RELATED"/>
    <property type="match status" value="1"/>
</dbReference>
<dbReference type="GO" id="GO:0005737">
    <property type="term" value="C:cytoplasm"/>
    <property type="evidence" value="ECO:0007669"/>
    <property type="project" value="UniProtKB-ARBA"/>
</dbReference>
<dbReference type="InterPro" id="IPR050325">
    <property type="entry name" value="Prot/Nucl_acid_deglycase"/>
</dbReference>
<protein>
    <recommendedName>
        <fullName evidence="4">DJ-1/PfpI domain-containing protein</fullName>
    </recommendedName>
</protein>
<keyword evidence="6" id="KW-1185">Reference proteome</keyword>
<evidence type="ECO:0000256" key="2">
    <source>
        <dbReference type="ARBA" id="ARBA00022737"/>
    </source>
</evidence>
<dbReference type="InterPro" id="IPR002818">
    <property type="entry name" value="DJ-1/PfpI"/>
</dbReference>
<dbReference type="InterPro" id="IPR029062">
    <property type="entry name" value="Class_I_gatase-like"/>
</dbReference>
<sequence length="501" mass="53646">MLLLLLPQPPTAPSPVTVSAAACTPFAAVTPPRQRTLPPKPALSVSPPTAPNAVPPKKVLVPIGLGTEEMEAVIMIHVLRRAGAAVTVASVEPHLQVEAAGGTKLVADTSISACSDQIFDLVALPGGMPGSARLRDCDVLRKITCRQAEENRLYGAICAAPAVTLLPWGLLKKKKSMIMPTHESFLHKPNTLETGGVCFFLILGLQLRVEFHFAVYGVIWSRLICSSLSCKITCHPAFFDKLPTFWAVKSNIQVSRGLTTSRGPATTYQFALSLAEQLFGESVAKQIAELLLMRTDDDNAAKKEFNKVEWSVGHHTPSVLIPIAHGSEEIEVVTMVDILRRAKANVTVASVEKSLEVLASQGTKIVADILISDAQESAHDLIILPGGTAGAQRLSKSKILKKLLKEQNSAGRIYGAICSSLSILCKQGLLKDKRATAHPFVVDKLKDQAINGAKVVIDGKLITSEGLATVTDLALTIVSKLYGNGRARSVAEGLVFEYPKK</sequence>
<accession>A0ABD1N9M2</accession>